<evidence type="ECO:0000256" key="1">
    <source>
        <dbReference type="ARBA" id="ARBA00004496"/>
    </source>
</evidence>
<gene>
    <name evidence="4" type="ORF">Hamer_G010856</name>
</gene>
<comment type="caution">
    <text evidence="4">The sequence shown here is derived from an EMBL/GenBank/DDBJ whole genome shotgun (WGS) entry which is preliminary data.</text>
</comment>
<dbReference type="SUPFAM" id="SSF48371">
    <property type="entry name" value="ARM repeat"/>
    <property type="match status" value="1"/>
</dbReference>
<dbReference type="AlphaFoldDB" id="A0A8J5MSX3"/>
<accession>A0A8J5MSX3</accession>
<reference evidence="4" key="1">
    <citation type="journal article" date="2021" name="Sci. Adv.">
        <title>The American lobster genome reveals insights on longevity, neural, and immune adaptations.</title>
        <authorList>
            <person name="Polinski J.M."/>
            <person name="Zimin A.V."/>
            <person name="Clark K.F."/>
            <person name="Kohn A.B."/>
            <person name="Sadowski N."/>
            <person name="Timp W."/>
            <person name="Ptitsyn A."/>
            <person name="Khanna P."/>
            <person name="Romanova D.Y."/>
            <person name="Williams P."/>
            <person name="Greenwood S.J."/>
            <person name="Moroz L.L."/>
            <person name="Walt D.R."/>
            <person name="Bodnar A.G."/>
        </authorList>
    </citation>
    <scope>NUCLEOTIDE SEQUENCE</scope>
    <source>
        <strain evidence="4">GMGI-L3</strain>
    </source>
</reference>
<dbReference type="GO" id="GO:0008283">
    <property type="term" value="P:cell population proliferation"/>
    <property type="evidence" value="ECO:0007669"/>
    <property type="project" value="InterPro"/>
</dbReference>
<dbReference type="GO" id="GO:0006974">
    <property type="term" value="P:DNA damage response"/>
    <property type="evidence" value="ECO:0007669"/>
    <property type="project" value="InterPro"/>
</dbReference>
<dbReference type="EMBL" id="JAHLQT010028013">
    <property type="protein sequence ID" value="KAG7162186.1"/>
    <property type="molecule type" value="Genomic_DNA"/>
</dbReference>
<protein>
    <submittedName>
        <fullName evidence="4">Uncharacterized protein</fullName>
    </submittedName>
</protein>
<dbReference type="PANTHER" id="PTHR21331:SF2">
    <property type="entry name" value="BRCA1-ASSOCIATED ATM ACTIVATOR 1"/>
    <property type="match status" value="1"/>
</dbReference>
<evidence type="ECO:0000313" key="4">
    <source>
        <dbReference type="EMBL" id="KAG7162186.1"/>
    </source>
</evidence>
<evidence type="ECO:0000256" key="2">
    <source>
        <dbReference type="ARBA" id="ARBA00022490"/>
    </source>
</evidence>
<comment type="subcellular location">
    <subcellularLocation>
        <location evidence="1">Cytoplasm</location>
    </subcellularLocation>
</comment>
<dbReference type="GO" id="GO:0005737">
    <property type="term" value="C:cytoplasm"/>
    <property type="evidence" value="ECO:0007669"/>
    <property type="project" value="UniProtKB-SubCell"/>
</dbReference>
<dbReference type="Proteomes" id="UP000747542">
    <property type="component" value="Unassembled WGS sequence"/>
</dbReference>
<comment type="similarity">
    <text evidence="3">Belongs to the BRAT1 family.</text>
</comment>
<dbReference type="InterPro" id="IPR016024">
    <property type="entry name" value="ARM-type_fold"/>
</dbReference>
<sequence>VNTKLEWVLRRLTGGCDPGLKLHQQTVEVILTEVEDDTSVGLVSFIQTVLEPSVINTTKNFATVSFTLKVLCHFLIILPSIRSDPNLSSSALVLVQAIFKHKPGLYWLIKNGIWEKMLLPCLRSPSMFVQREGVNVIATFMLLLIDTPHFESLVKDLFIISDKFCELRQQMSKADGEELRQSSLCVLRIFKEVYTQTLGKVAVYSQIRKVVDTSARLIAILNYKIPVTTVSCSTDLLILNILHKFQEQLMGYGILEQFLLDSLCGEFVTLTRLLLEKGYIESFLRSSVNIHKYWMIMVQNLKETKNIDLTSIEAVLHIVTNFQVTPILVLYQTSLEEFYKECPEKMKVIAKWDEEIHSRINIKDDIKVEASKLEKQILETLDRDPKEAVRMAIVCISAITGANEYLNPTCAVTVFQGMVFLLGAQDTASSSIRYNTALQRAVIDGLRVLVEKFNIDWRKCFASVCLMAKLCDLVNIPGISTQVKVCTLKAMNSCIIGFIPPVMSMLVNSEDLEHNSVETMGRALTIYLGDREWEVRDSALETLITCMKLAKEKYPHFVDWMLRYKLNLAVMTALGDVEGYVRASAFTVLANIISIDKVYAELKAESLPHRSLAFVLREGESPVRRAAVTLVQELFLAGKYSEEEVNGLVVRVIQHSAEDQDDEVRMASLEFIHSHILCALNNSGMVDGEFPSVIFSKGKIIKLDKEKVRSRVHSVLTWFCERVSGNDNSNRGIREKMKAEKPIFVNVTRHDVNIPEDEIDKTISEILSSSSLESVTMIKRPFSESMDTSNLYSRSFLLTLDDVPSANPPLPLSCLLQSIDSLCQSKNTSQDDRHQINDILSLLDDILLDGDKQQSHADDQRLRDCY</sequence>
<dbReference type="InterPro" id="IPR011989">
    <property type="entry name" value="ARM-like"/>
</dbReference>
<dbReference type="InterPro" id="IPR038904">
    <property type="entry name" value="BRAT1"/>
</dbReference>
<evidence type="ECO:0000313" key="5">
    <source>
        <dbReference type="Proteomes" id="UP000747542"/>
    </source>
</evidence>
<proteinExistence type="inferred from homology"/>
<dbReference type="GO" id="GO:0005634">
    <property type="term" value="C:nucleus"/>
    <property type="evidence" value="ECO:0007669"/>
    <property type="project" value="TreeGrafter"/>
</dbReference>
<feature type="non-terminal residue" evidence="4">
    <location>
        <position position="1"/>
    </location>
</feature>
<name>A0A8J5MSX3_HOMAM</name>
<dbReference type="Gene3D" id="1.25.10.10">
    <property type="entry name" value="Leucine-rich Repeat Variant"/>
    <property type="match status" value="1"/>
</dbReference>
<keyword evidence="5" id="KW-1185">Reference proteome</keyword>
<organism evidence="4 5">
    <name type="scientific">Homarus americanus</name>
    <name type="common">American lobster</name>
    <dbReference type="NCBI Taxonomy" id="6706"/>
    <lineage>
        <taxon>Eukaryota</taxon>
        <taxon>Metazoa</taxon>
        <taxon>Ecdysozoa</taxon>
        <taxon>Arthropoda</taxon>
        <taxon>Crustacea</taxon>
        <taxon>Multicrustacea</taxon>
        <taxon>Malacostraca</taxon>
        <taxon>Eumalacostraca</taxon>
        <taxon>Eucarida</taxon>
        <taxon>Decapoda</taxon>
        <taxon>Pleocyemata</taxon>
        <taxon>Astacidea</taxon>
        <taxon>Nephropoidea</taxon>
        <taxon>Nephropidae</taxon>
        <taxon>Homarus</taxon>
    </lineage>
</organism>
<evidence type="ECO:0000256" key="3">
    <source>
        <dbReference type="ARBA" id="ARBA00061308"/>
    </source>
</evidence>
<keyword evidence="2" id="KW-0963">Cytoplasm</keyword>
<dbReference type="PANTHER" id="PTHR21331">
    <property type="entry name" value="BRCA1-ASSOCIATED ATM ACTIVATOR 1"/>
    <property type="match status" value="1"/>
</dbReference>